<dbReference type="RefSeq" id="WP_147868330.1">
    <property type="nucleotide sequence ID" value="NZ_CP036264.1"/>
</dbReference>
<accession>A0A5B9MF93</accession>
<dbReference type="Gene3D" id="1.25.40.10">
    <property type="entry name" value="Tetratricopeptide repeat domain"/>
    <property type="match status" value="1"/>
</dbReference>
<dbReference type="EMBL" id="CP036264">
    <property type="protein sequence ID" value="QEF98846.1"/>
    <property type="molecule type" value="Genomic_DNA"/>
</dbReference>
<evidence type="ECO:0000256" key="1">
    <source>
        <dbReference type="SAM" id="MobiDB-lite"/>
    </source>
</evidence>
<feature type="compositionally biased region" description="Polar residues" evidence="1">
    <location>
        <begin position="112"/>
        <end position="123"/>
    </location>
</feature>
<name>A0A5B9MF93_9BACT</name>
<evidence type="ECO:0000313" key="3">
    <source>
        <dbReference type="Proteomes" id="UP000321353"/>
    </source>
</evidence>
<reference evidence="2 3" key="1">
    <citation type="submission" date="2019-02" db="EMBL/GenBank/DDBJ databases">
        <title>Planctomycetal bacteria perform biofilm scaping via a novel small molecule.</title>
        <authorList>
            <person name="Jeske O."/>
            <person name="Boedeker C."/>
            <person name="Wiegand S."/>
            <person name="Breitling P."/>
            <person name="Kallscheuer N."/>
            <person name="Jogler M."/>
            <person name="Rohde M."/>
            <person name="Petersen J."/>
            <person name="Medema M.H."/>
            <person name="Surup F."/>
            <person name="Jogler C."/>
        </authorList>
    </citation>
    <scope>NUCLEOTIDE SEQUENCE [LARGE SCALE GENOMIC DNA]</scope>
    <source>
        <strain evidence="2 3">Mal15</strain>
    </source>
</reference>
<evidence type="ECO:0000313" key="2">
    <source>
        <dbReference type="EMBL" id="QEF98846.1"/>
    </source>
</evidence>
<dbReference type="SUPFAM" id="SSF48452">
    <property type="entry name" value="TPR-like"/>
    <property type="match status" value="1"/>
</dbReference>
<organism evidence="2 3">
    <name type="scientific">Stieleria maiorica</name>
    <dbReference type="NCBI Taxonomy" id="2795974"/>
    <lineage>
        <taxon>Bacteria</taxon>
        <taxon>Pseudomonadati</taxon>
        <taxon>Planctomycetota</taxon>
        <taxon>Planctomycetia</taxon>
        <taxon>Pirellulales</taxon>
        <taxon>Pirellulaceae</taxon>
        <taxon>Stieleria</taxon>
    </lineage>
</organism>
<protein>
    <submittedName>
        <fullName evidence="2">Anaphase-promoting complex, cyclosome, subunit 3</fullName>
    </submittedName>
</protein>
<dbReference type="AlphaFoldDB" id="A0A5B9MF93"/>
<feature type="region of interest" description="Disordered" evidence="1">
    <location>
        <begin position="80"/>
        <end position="99"/>
    </location>
</feature>
<gene>
    <name evidence="2" type="ORF">Mal15_29030</name>
</gene>
<sequence>MKVQAQSSKGYIQLIRNILLRSFTLVFVVAIACSVDPLRAQSPADAPMSLRSIMADESVADQGVQGRLEALIKRTQQARQERQTAAEQSQSPAPRSVWVPGQGAVEADSAAADSQQPGGPAQNSSRSLSEIRERIRILQRLRRDKAMALSAEQAQAIPGGTGTPALETPGGDVVESNGAVESGVTAATKEPTLSSIDESLDQPAAVEAAAEDKTPEGSVAAERLLPKPVNALALGESLYRTGNYESALKAFRSVAVDKLSQSDRTWLDLLVALCQRKLGDYEKAQGTLRDIANEESADYPVQAAKWWLKYAESSDGTQKKFSDVSADFNALLERSNDYVSQ</sequence>
<dbReference type="Proteomes" id="UP000321353">
    <property type="component" value="Chromosome"/>
</dbReference>
<dbReference type="PROSITE" id="PS51257">
    <property type="entry name" value="PROKAR_LIPOPROTEIN"/>
    <property type="match status" value="1"/>
</dbReference>
<keyword evidence="3" id="KW-1185">Reference proteome</keyword>
<proteinExistence type="predicted"/>
<feature type="region of interest" description="Disordered" evidence="1">
    <location>
        <begin position="104"/>
        <end position="130"/>
    </location>
</feature>
<dbReference type="KEGG" id="smam:Mal15_29030"/>
<dbReference type="InterPro" id="IPR011990">
    <property type="entry name" value="TPR-like_helical_dom_sf"/>
</dbReference>